<dbReference type="Pfam" id="PF02527">
    <property type="entry name" value="GidB"/>
    <property type="match status" value="1"/>
</dbReference>
<protein>
    <submittedName>
        <fullName evidence="4">Ribosomal RNA small subunit methyltransferase G</fullName>
        <ecNumber evidence="4">2.1.1.-</ecNumber>
    </submittedName>
</protein>
<evidence type="ECO:0000313" key="4">
    <source>
        <dbReference type="EMBL" id="OIR00773.1"/>
    </source>
</evidence>
<accession>A0A1J5S978</accession>
<dbReference type="HAMAP" id="MF_00074">
    <property type="entry name" value="16SrRNA_methyltr_G"/>
    <property type="match status" value="1"/>
</dbReference>
<dbReference type="EMBL" id="MLJW01000091">
    <property type="protein sequence ID" value="OIR00773.1"/>
    <property type="molecule type" value="Genomic_DNA"/>
</dbReference>
<dbReference type="InterPro" id="IPR029063">
    <property type="entry name" value="SAM-dependent_MTases_sf"/>
</dbReference>
<evidence type="ECO:0000256" key="3">
    <source>
        <dbReference type="ARBA" id="ARBA00022679"/>
    </source>
</evidence>
<keyword evidence="3 4" id="KW-0808">Transferase</keyword>
<gene>
    <name evidence="4" type="primary">rsmG_5</name>
    <name evidence="4" type="ORF">GALL_171100</name>
</gene>
<dbReference type="SUPFAM" id="SSF53335">
    <property type="entry name" value="S-adenosyl-L-methionine-dependent methyltransferases"/>
    <property type="match status" value="1"/>
</dbReference>
<dbReference type="GO" id="GO:0070043">
    <property type="term" value="F:rRNA (guanine-N7-)-methyltransferase activity"/>
    <property type="evidence" value="ECO:0007669"/>
    <property type="project" value="TreeGrafter"/>
</dbReference>
<comment type="caution">
    <text evidence="4">The sequence shown here is derived from an EMBL/GenBank/DDBJ whole genome shotgun (WGS) entry which is preliminary data.</text>
</comment>
<keyword evidence="1" id="KW-0963">Cytoplasm</keyword>
<proteinExistence type="inferred from homology"/>
<dbReference type="NCBIfam" id="TIGR00138">
    <property type="entry name" value="rsmG_gidB"/>
    <property type="match status" value="1"/>
</dbReference>
<dbReference type="GO" id="GO:0005829">
    <property type="term" value="C:cytosol"/>
    <property type="evidence" value="ECO:0007669"/>
    <property type="project" value="TreeGrafter"/>
</dbReference>
<name>A0A1J5S978_9ZZZZ</name>
<organism evidence="4">
    <name type="scientific">mine drainage metagenome</name>
    <dbReference type="NCBI Taxonomy" id="410659"/>
    <lineage>
        <taxon>unclassified sequences</taxon>
        <taxon>metagenomes</taxon>
        <taxon>ecological metagenomes</taxon>
    </lineage>
</organism>
<dbReference type="Gene3D" id="3.40.50.150">
    <property type="entry name" value="Vaccinia Virus protein VP39"/>
    <property type="match status" value="1"/>
</dbReference>
<dbReference type="EC" id="2.1.1.-" evidence="4"/>
<evidence type="ECO:0000256" key="2">
    <source>
        <dbReference type="ARBA" id="ARBA00022552"/>
    </source>
</evidence>
<dbReference type="PANTHER" id="PTHR31760">
    <property type="entry name" value="S-ADENOSYL-L-METHIONINE-DEPENDENT METHYLTRANSFERASES SUPERFAMILY PROTEIN"/>
    <property type="match status" value="1"/>
</dbReference>
<evidence type="ECO:0000256" key="1">
    <source>
        <dbReference type="ARBA" id="ARBA00022490"/>
    </source>
</evidence>
<dbReference type="InterPro" id="IPR003682">
    <property type="entry name" value="rRNA_ssu_MeTfrase_G"/>
</dbReference>
<sequence>MVSRETSTFNDFAAVLPVSRETEARLRAYADLLLTWQRRINLVGPATLPDLWRRHMLDSAQLAAHLPAGPILDLGSGAGFPGLVLAILRGGPVHLVESDARKGAFLREAARITGAEAVVHTQRIERLAPFAVAAITARALAPVAQLLEWAEPFLQQGVHCLFLKGRSCEEELTQASERWKITAERIPSVTDSSGIILHLSEVHRGQDQR</sequence>
<reference evidence="4" key="1">
    <citation type="submission" date="2016-10" db="EMBL/GenBank/DDBJ databases">
        <title>Sequence of Gallionella enrichment culture.</title>
        <authorList>
            <person name="Poehlein A."/>
            <person name="Muehling M."/>
            <person name="Daniel R."/>
        </authorList>
    </citation>
    <scope>NUCLEOTIDE SEQUENCE</scope>
</reference>
<dbReference type="AlphaFoldDB" id="A0A1J5S978"/>
<dbReference type="PANTHER" id="PTHR31760:SF0">
    <property type="entry name" value="S-ADENOSYL-L-METHIONINE-DEPENDENT METHYLTRANSFERASES SUPERFAMILY PROTEIN"/>
    <property type="match status" value="1"/>
</dbReference>
<keyword evidence="4" id="KW-0489">Methyltransferase</keyword>
<keyword evidence="2" id="KW-0698">rRNA processing</keyword>